<gene>
    <name evidence="7" type="ORF">SI65_06022</name>
</gene>
<dbReference type="EMBL" id="JXNT01000006">
    <property type="protein sequence ID" value="ODM18151.1"/>
    <property type="molecule type" value="Genomic_DNA"/>
</dbReference>
<dbReference type="Proteomes" id="UP000094569">
    <property type="component" value="Unassembled WGS sequence"/>
</dbReference>
<evidence type="ECO:0000259" key="6">
    <source>
        <dbReference type="PROSITE" id="PS50048"/>
    </source>
</evidence>
<evidence type="ECO:0000256" key="3">
    <source>
        <dbReference type="ARBA" id="ARBA00023163"/>
    </source>
</evidence>
<dbReference type="STRING" id="573508.A0A1E3BBK1"/>
<dbReference type="SMART" id="SM00066">
    <property type="entry name" value="GAL4"/>
    <property type="match status" value="1"/>
</dbReference>
<feature type="region of interest" description="Disordered" evidence="5">
    <location>
        <begin position="729"/>
        <end position="780"/>
    </location>
</feature>
<dbReference type="GO" id="GO:0003677">
    <property type="term" value="F:DNA binding"/>
    <property type="evidence" value="ECO:0007669"/>
    <property type="project" value="UniProtKB-KW"/>
</dbReference>
<dbReference type="Gene3D" id="4.10.240.10">
    <property type="entry name" value="Zn(2)-C6 fungal-type DNA-binding domain"/>
    <property type="match status" value="1"/>
</dbReference>
<reference evidence="7 8" key="1">
    <citation type="journal article" date="2016" name="BMC Genomics">
        <title>Comparative genomic and transcriptomic analyses of the Fuzhuan brick tea-fermentation fungus Aspergillus cristatus.</title>
        <authorList>
            <person name="Ge Y."/>
            <person name="Wang Y."/>
            <person name="Liu Y."/>
            <person name="Tan Y."/>
            <person name="Ren X."/>
            <person name="Zhang X."/>
            <person name="Hyde K.D."/>
            <person name="Liu Y."/>
            <person name="Liu Z."/>
        </authorList>
    </citation>
    <scope>NUCLEOTIDE SEQUENCE [LARGE SCALE GENOMIC DNA]</scope>
    <source>
        <strain evidence="7 8">GZAAS20.1005</strain>
    </source>
</reference>
<feature type="compositionally biased region" description="Polar residues" evidence="5">
    <location>
        <begin position="303"/>
        <end position="322"/>
    </location>
</feature>
<dbReference type="SUPFAM" id="SSF57701">
    <property type="entry name" value="Zn2/Cys6 DNA-binding domain"/>
    <property type="match status" value="1"/>
</dbReference>
<dbReference type="PROSITE" id="PS00463">
    <property type="entry name" value="ZN2_CY6_FUNGAL_1"/>
    <property type="match status" value="1"/>
</dbReference>
<keyword evidence="2" id="KW-0238">DNA-binding</keyword>
<dbReference type="PANTHER" id="PTHR47785">
    <property type="entry name" value="ZN(II)2CYS6 TRANSCRIPTION FACTOR (EUROFUNG)-RELATED-RELATED"/>
    <property type="match status" value="1"/>
</dbReference>
<dbReference type="GO" id="GO:0008270">
    <property type="term" value="F:zinc ion binding"/>
    <property type="evidence" value="ECO:0007669"/>
    <property type="project" value="InterPro"/>
</dbReference>
<accession>A0A1E3BBK1</accession>
<evidence type="ECO:0000256" key="2">
    <source>
        <dbReference type="ARBA" id="ARBA00023125"/>
    </source>
</evidence>
<feature type="domain" description="Zn(2)-C6 fungal-type" evidence="6">
    <location>
        <begin position="94"/>
        <end position="124"/>
    </location>
</feature>
<evidence type="ECO:0000256" key="5">
    <source>
        <dbReference type="SAM" id="MobiDB-lite"/>
    </source>
</evidence>
<organism evidence="7 8">
    <name type="scientific">Aspergillus cristatus</name>
    <name type="common">Chinese Fuzhuan brick tea-fermentation fungus</name>
    <name type="synonym">Eurotium cristatum</name>
    <dbReference type="NCBI Taxonomy" id="573508"/>
    <lineage>
        <taxon>Eukaryota</taxon>
        <taxon>Fungi</taxon>
        <taxon>Dikarya</taxon>
        <taxon>Ascomycota</taxon>
        <taxon>Pezizomycotina</taxon>
        <taxon>Eurotiomycetes</taxon>
        <taxon>Eurotiomycetidae</taxon>
        <taxon>Eurotiales</taxon>
        <taxon>Aspergillaceae</taxon>
        <taxon>Aspergillus</taxon>
        <taxon>Aspergillus subgen. Aspergillus</taxon>
    </lineage>
</organism>
<feature type="region of interest" description="Disordered" evidence="5">
    <location>
        <begin position="1"/>
        <end position="53"/>
    </location>
</feature>
<dbReference type="InterPro" id="IPR053181">
    <property type="entry name" value="EcdB-like_regulator"/>
</dbReference>
<proteinExistence type="predicted"/>
<feature type="compositionally biased region" description="Basic residues" evidence="5">
    <location>
        <begin position="1"/>
        <end position="10"/>
    </location>
</feature>
<dbReference type="AlphaFoldDB" id="A0A1E3BBK1"/>
<feature type="region of interest" description="Disordered" evidence="5">
    <location>
        <begin position="297"/>
        <end position="366"/>
    </location>
</feature>
<feature type="compositionally biased region" description="Polar residues" evidence="5">
    <location>
        <begin position="740"/>
        <end position="759"/>
    </location>
</feature>
<sequence length="898" mass="101114">MPPKAHHHHLPPVLGNYPVNGTVTGAPSYPPNHDTQPHSPPLESTNVEPSAHSIPHAQYPTPIPTLQTPASFDAPYQSQAHGMRRGKAPRAQQACYECRVRKSKCDEGRPSCSNCKENNLSCFYKDKVPPSRPDKYTKHLLDCMQKMEDRLDRRMDHLQFLQVKQGWQLSYILATKARTKKARFMPSQNSIQPASENQVINRMMKPGMPDVLHDQETDKKSTSFEVNQDMDAAEGVDEGLNDDDRELSIPLEHITAAHKLPMWPSIKALLPEEYDEDYVMKLEGGRGLIWVYGQGEGDDTHEGAQQGQQPSMRNTSSYSTPNWDEGFHPAGSPSDATWKAPGRKKPAAPDTSVKTVEHGIEESGTFTADNDTVHRLHRSYMDHLHKLHPFLDPKELEKKIEVFIYMYCPTGILRASILNSDSGSWDYQQGTKRKRSKDRSLPSPVGVVRPDHTFQRCIKKSIDNAVILLVLALGSICEYRHCPVPAPVSQDYRKERDVDIIPGLAYYKYATQILGSLQGSNGLPHVQAALLAGLYAGQLAHPFQSHGWINQAARACQVLVRPRQYEKMNDSHMKDLCDFAYWTCLQLESDILAELDLPASGISRLADQIALPKGNFTLDLSNEVAAPSVMMMLFYSAQIYLRKILNWIHTDLYKVKNYKTFNVQEILSMNLQQWRSNLPEVMQWEDSDPPSKDINVARLRAKYYEVCYIIHRPLLYHALHTFRQPASVESPTAAPGMTASHPQQVYPSMTHSQQVTSTARLHEGPGPVQSSATVPVGRRTSPTYRDLPTKLQQACKTCIHSAILSTEAFDRIEGRPVLTNIFGTAHAQFGNMLVLSATYMSSLSELVDCNILEQLLKRTIRFLWQNKHISPSLRTDALILVDVYVKIFSKPPEGFSSV</sequence>
<dbReference type="PROSITE" id="PS50048">
    <property type="entry name" value="ZN2_CY6_FUNGAL_2"/>
    <property type="match status" value="1"/>
</dbReference>
<keyword evidence="3" id="KW-0804">Transcription</keyword>
<evidence type="ECO:0000256" key="1">
    <source>
        <dbReference type="ARBA" id="ARBA00023015"/>
    </source>
</evidence>
<evidence type="ECO:0000313" key="7">
    <source>
        <dbReference type="EMBL" id="ODM18151.1"/>
    </source>
</evidence>
<dbReference type="OrthoDB" id="5244761at2759"/>
<evidence type="ECO:0000256" key="4">
    <source>
        <dbReference type="ARBA" id="ARBA00023242"/>
    </source>
</evidence>
<dbReference type="PANTHER" id="PTHR47785:SF4">
    <property type="entry name" value="ZN(II)2CYS6 TRANSCRIPTION FACTOR (EUROFUNG)"/>
    <property type="match status" value="1"/>
</dbReference>
<dbReference type="InterPro" id="IPR001138">
    <property type="entry name" value="Zn2Cys6_DnaBD"/>
</dbReference>
<dbReference type="Pfam" id="PF00172">
    <property type="entry name" value="Zn_clus"/>
    <property type="match status" value="1"/>
</dbReference>
<feature type="region of interest" description="Disordered" evidence="5">
    <location>
        <begin position="426"/>
        <end position="445"/>
    </location>
</feature>
<keyword evidence="4" id="KW-0539">Nucleus</keyword>
<keyword evidence="8" id="KW-1185">Reference proteome</keyword>
<dbReference type="VEuPathDB" id="FungiDB:SI65_06022"/>
<dbReference type="InterPro" id="IPR036864">
    <property type="entry name" value="Zn2-C6_fun-type_DNA-bd_sf"/>
</dbReference>
<dbReference type="CDD" id="cd12148">
    <property type="entry name" value="fungal_TF_MHR"/>
    <property type="match status" value="1"/>
</dbReference>
<comment type="caution">
    <text evidence="7">The sequence shown here is derived from an EMBL/GenBank/DDBJ whole genome shotgun (WGS) entry which is preliminary data.</text>
</comment>
<keyword evidence="1" id="KW-0805">Transcription regulation</keyword>
<protein>
    <recommendedName>
        <fullName evidence="6">Zn(2)-C6 fungal-type domain-containing protein</fullName>
    </recommendedName>
</protein>
<dbReference type="GO" id="GO:0000981">
    <property type="term" value="F:DNA-binding transcription factor activity, RNA polymerase II-specific"/>
    <property type="evidence" value="ECO:0007669"/>
    <property type="project" value="InterPro"/>
</dbReference>
<dbReference type="CDD" id="cd00067">
    <property type="entry name" value="GAL4"/>
    <property type="match status" value="1"/>
</dbReference>
<name>A0A1E3BBK1_ASPCR</name>
<evidence type="ECO:0000313" key="8">
    <source>
        <dbReference type="Proteomes" id="UP000094569"/>
    </source>
</evidence>